<evidence type="ECO:0000313" key="1">
    <source>
        <dbReference type="EMBL" id="MFD0942792.1"/>
    </source>
</evidence>
<gene>
    <name evidence="1" type="ORF">ACFQ0V_03285</name>
</gene>
<keyword evidence="2" id="KW-1185">Reference proteome</keyword>
<dbReference type="Proteomes" id="UP001596976">
    <property type="component" value="Unassembled WGS sequence"/>
</dbReference>
<evidence type="ECO:0000313" key="2">
    <source>
        <dbReference type="Proteomes" id="UP001596976"/>
    </source>
</evidence>
<sequence length="139" mass="15878">MRKIIWFGIGIALIGLAVNWGIWTTSEWYTERGEVDGDPIVSPNHQHEAVIRYELYGGAAGGVRAIVNVGSRTIYVAEARERLHLVWETEDVLRIENGDFQLALNVDKERYDESGKQCKKYIVKKYSICYEGQMKNQAL</sequence>
<dbReference type="EMBL" id="JBHTJF010000014">
    <property type="protein sequence ID" value="MFD0942792.1"/>
    <property type="molecule type" value="Genomic_DNA"/>
</dbReference>
<comment type="caution">
    <text evidence="1">The sequence shown here is derived from an EMBL/GenBank/DDBJ whole genome shotgun (WGS) entry which is preliminary data.</text>
</comment>
<name>A0ABW3GV86_9BACL</name>
<reference evidence="2" key="1">
    <citation type="journal article" date="2019" name="Int. J. Syst. Evol. Microbiol.">
        <title>The Global Catalogue of Microorganisms (GCM) 10K type strain sequencing project: providing services to taxonomists for standard genome sequencing and annotation.</title>
        <authorList>
            <consortium name="The Broad Institute Genomics Platform"/>
            <consortium name="The Broad Institute Genome Sequencing Center for Infectious Disease"/>
            <person name="Wu L."/>
            <person name="Ma J."/>
        </authorList>
    </citation>
    <scope>NUCLEOTIDE SEQUENCE [LARGE SCALE GENOMIC DNA]</scope>
    <source>
        <strain evidence="2">CCUG 63563</strain>
    </source>
</reference>
<organism evidence="1 2">
    <name type="scientific">Savagea faecisuis</name>
    <dbReference type="NCBI Taxonomy" id="1274803"/>
    <lineage>
        <taxon>Bacteria</taxon>
        <taxon>Bacillati</taxon>
        <taxon>Bacillota</taxon>
        <taxon>Bacilli</taxon>
        <taxon>Bacillales</taxon>
        <taxon>Caryophanaceae</taxon>
        <taxon>Savagea</taxon>
    </lineage>
</organism>
<protein>
    <submittedName>
        <fullName evidence="1">Uncharacterized protein</fullName>
    </submittedName>
</protein>
<accession>A0ABW3GV86</accession>
<dbReference type="RefSeq" id="WP_381009631.1">
    <property type="nucleotide sequence ID" value="NZ_JBHTJF010000014.1"/>
</dbReference>
<proteinExistence type="predicted"/>